<dbReference type="AlphaFoldDB" id="A0AAE9G9A5"/>
<sequence length="103" mass="11545">MKLRNKRENILSFVLCIILIFTLQGCGLLGMNTADSGISVNSWRSRCLAEYLLFSNMTSIKNSNEPDQELDNLLLTQLLLCLSECSENSKLQEAIFGKTHCGE</sequence>
<protein>
    <recommendedName>
        <fullName evidence="3">Lipoprotein</fullName>
    </recommendedName>
</protein>
<dbReference type="EMBL" id="CP091957">
    <property type="protein sequence ID" value="UOG55836.1"/>
    <property type="molecule type" value="Genomic_DNA"/>
</dbReference>
<gene>
    <name evidence="1" type="ORF">MAL03_13305</name>
</gene>
<accession>A0AAE9G9A5</accession>
<proteinExistence type="predicted"/>
<name>A0AAE9G9A5_9LEPT</name>
<dbReference type="Proteomes" id="UP000829829">
    <property type="component" value="Chromosome 1"/>
</dbReference>
<evidence type="ECO:0000313" key="2">
    <source>
        <dbReference type="Proteomes" id="UP000829829"/>
    </source>
</evidence>
<reference evidence="1" key="1">
    <citation type="submission" date="2022-02" db="EMBL/GenBank/DDBJ databases">
        <title>The genetically variable rfb locus in Leptospira is a mobile cassette and a molecular signature of serovar identity.</title>
        <authorList>
            <person name="Nieves C."/>
            <person name="Vincent A.T."/>
            <person name="Zarantonelli L."/>
            <person name="Picardeau M."/>
            <person name="Veyrier F.J."/>
            <person name="Buschiazzo A."/>
        </authorList>
    </citation>
    <scope>NUCLEOTIDE SEQUENCE</scope>
    <source>
        <strain evidence="1">IP1512017</strain>
    </source>
</reference>
<dbReference type="PROSITE" id="PS51257">
    <property type="entry name" value="PROKAR_LIPOPROTEIN"/>
    <property type="match status" value="1"/>
</dbReference>
<evidence type="ECO:0000313" key="1">
    <source>
        <dbReference type="EMBL" id="UOG55836.1"/>
    </source>
</evidence>
<organism evidence="1 2">
    <name type="scientific">Leptospira noguchii</name>
    <dbReference type="NCBI Taxonomy" id="28182"/>
    <lineage>
        <taxon>Bacteria</taxon>
        <taxon>Pseudomonadati</taxon>
        <taxon>Spirochaetota</taxon>
        <taxon>Spirochaetia</taxon>
        <taxon>Leptospirales</taxon>
        <taxon>Leptospiraceae</taxon>
        <taxon>Leptospira</taxon>
    </lineage>
</organism>
<evidence type="ECO:0008006" key="3">
    <source>
        <dbReference type="Google" id="ProtNLM"/>
    </source>
</evidence>